<dbReference type="Proteomes" id="UP000290289">
    <property type="component" value="Chromosome 16"/>
</dbReference>
<keyword evidence="3" id="KW-1185">Reference proteome</keyword>
<comment type="caution">
    <text evidence="2">The sequence shown here is derived from an EMBL/GenBank/DDBJ whole genome shotgun (WGS) entry which is preliminary data.</text>
</comment>
<organism evidence="2 3">
    <name type="scientific">Malus domestica</name>
    <name type="common">Apple</name>
    <name type="synonym">Pyrus malus</name>
    <dbReference type="NCBI Taxonomy" id="3750"/>
    <lineage>
        <taxon>Eukaryota</taxon>
        <taxon>Viridiplantae</taxon>
        <taxon>Streptophyta</taxon>
        <taxon>Embryophyta</taxon>
        <taxon>Tracheophyta</taxon>
        <taxon>Spermatophyta</taxon>
        <taxon>Magnoliopsida</taxon>
        <taxon>eudicotyledons</taxon>
        <taxon>Gunneridae</taxon>
        <taxon>Pentapetalae</taxon>
        <taxon>rosids</taxon>
        <taxon>fabids</taxon>
        <taxon>Rosales</taxon>
        <taxon>Rosaceae</taxon>
        <taxon>Amygdaloideae</taxon>
        <taxon>Maleae</taxon>
        <taxon>Malus</taxon>
    </lineage>
</organism>
<protein>
    <submittedName>
        <fullName evidence="2">Uncharacterized protein</fullName>
    </submittedName>
</protein>
<reference evidence="2 3" key="1">
    <citation type="submission" date="2018-10" db="EMBL/GenBank/DDBJ databases">
        <title>A high-quality apple genome assembly.</title>
        <authorList>
            <person name="Hu J."/>
        </authorList>
    </citation>
    <scope>NUCLEOTIDE SEQUENCE [LARGE SCALE GENOMIC DNA]</scope>
    <source>
        <strain evidence="3">cv. HFTH1</strain>
        <tissue evidence="2">Young leaf</tissue>
    </source>
</reference>
<dbReference type="EMBL" id="RDQH01000342">
    <property type="protein sequence ID" value="RXH71433.1"/>
    <property type="molecule type" value="Genomic_DNA"/>
</dbReference>
<evidence type="ECO:0000256" key="1">
    <source>
        <dbReference type="SAM" id="MobiDB-lite"/>
    </source>
</evidence>
<accession>A0A498HRF8</accession>
<gene>
    <name evidence="2" type="ORF">DVH24_018788</name>
</gene>
<name>A0A498HRF8_MALDO</name>
<dbReference type="AlphaFoldDB" id="A0A498HRF8"/>
<feature type="region of interest" description="Disordered" evidence="1">
    <location>
        <begin position="71"/>
        <end position="102"/>
    </location>
</feature>
<proteinExistence type="predicted"/>
<sequence length="102" mass="11707">MSEKANWLIGEDVALFETWVLVTHDPVMGNERRVQHVEEDSFTRHECWNNVKHIPKYKVLPAGPEVVLNDTSLHESTTEESPLKPPTESVTPTQEIPRQEGY</sequence>
<evidence type="ECO:0000313" key="3">
    <source>
        <dbReference type="Proteomes" id="UP000290289"/>
    </source>
</evidence>
<evidence type="ECO:0000313" key="2">
    <source>
        <dbReference type="EMBL" id="RXH71433.1"/>
    </source>
</evidence>